<dbReference type="PANTHER" id="PTHR36833">
    <property type="entry name" value="SLR0610 PROTEIN-RELATED"/>
    <property type="match status" value="1"/>
</dbReference>
<keyword evidence="2" id="KW-0812">Transmembrane</keyword>
<dbReference type="PANTHER" id="PTHR36833:SF1">
    <property type="entry name" value="INTEGRAL MEMBRANE TRANSPORT PROTEIN"/>
    <property type="match status" value="1"/>
</dbReference>
<protein>
    <submittedName>
        <fullName evidence="3">ABC-2 family transporter protein</fullName>
    </submittedName>
</protein>
<proteinExistence type="predicted"/>
<accession>A0ABN0Y9E8</accession>
<organism evidence="3 4">
    <name type="scientific">Paenibacillus motobuensis</name>
    <dbReference type="NCBI Taxonomy" id="295324"/>
    <lineage>
        <taxon>Bacteria</taxon>
        <taxon>Bacillati</taxon>
        <taxon>Bacillota</taxon>
        <taxon>Bacilli</taxon>
        <taxon>Bacillales</taxon>
        <taxon>Paenibacillaceae</taxon>
        <taxon>Paenibacillus</taxon>
    </lineage>
</organism>
<feature type="transmembrane region" description="Helical" evidence="2">
    <location>
        <begin position="278"/>
        <end position="298"/>
    </location>
</feature>
<dbReference type="InterPro" id="IPR010390">
    <property type="entry name" value="ABC-2_transporter-like"/>
</dbReference>
<gene>
    <name evidence="3" type="ORF">GCM10008933_18640</name>
</gene>
<name>A0ABN0Y9E8_9BACL</name>
<keyword evidence="4" id="KW-1185">Reference proteome</keyword>
<reference evidence="3 4" key="1">
    <citation type="journal article" date="2019" name="Int. J. Syst. Evol. Microbiol.">
        <title>The Global Catalogue of Microorganisms (GCM) 10K type strain sequencing project: providing services to taxonomists for standard genome sequencing and annotation.</title>
        <authorList>
            <consortium name="The Broad Institute Genomics Platform"/>
            <consortium name="The Broad Institute Genome Sequencing Center for Infectious Disease"/>
            <person name="Wu L."/>
            <person name="Ma J."/>
        </authorList>
    </citation>
    <scope>NUCLEOTIDE SEQUENCE [LARGE SCALE GENOMIC DNA]</scope>
    <source>
        <strain evidence="3 4">JCM 12774</strain>
    </source>
</reference>
<keyword evidence="2" id="KW-1133">Transmembrane helix</keyword>
<keyword evidence="2" id="KW-0472">Membrane</keyword>
<evidence type="ECO:0000313" key="3">
    <source>
        <dbReference type="EMBL" id="GAA0387959.1"/>
    </source>
</evidence>
<sequence length="310" mass="35055">MSDKLNSSSQQTLGDQPIVIDEPNLHKRPNQNKNPDLEPKLKLSSKLKSWLELYVLLIKTSVRSRMQYRFNFILGSVLAALIQISEFLMIAIVLYKFGAIQGWSMHEIGYLFSVITLSKTLYRTFADEVHHLEKYLVDGELDQILTRPVPVLLAIMPRNFRIMLGEVLQGGFILCWSMNGLWRSGQIDWTSIVFTLFIIVTGAVILFSIGLATATIGFWTTRIEELQTFTEDAARTAGQYPLTLYPKWMSSMLLIIIPVGFVNYVPALYIIRGELGPWVLAAVAAMATICLGASMRFWRFGITKYQSTGS</sequence>
<feature type="region of interest" description="Disordered" evidence="1">
    <location>
        <begin position="1"/>
        <end position="38"/>
    </location>
</feature>
<feature type="transmembrane region" description="Helical" evidence="2">
    <location>
        <begin position="72"/>
        <end position="95"/>
    </location>
</feature>
<evidence type="ECO:0000256" key="2">
    <source>
        <dbReference type="SAM" id="Phobius"/>
    </source>
</evidence>
<evidence type="ECO:0000256" key="1">
    <source>
        <dbReference type="SAM" id="MobiDB-lite"/>
    </source>
</evidence>
<dbReference type="Proteomes" id="UP001500340">
    <property type="component" value="Unassembled WGS sequence"/>
</dbReference>
<dbReference type="Pfam" id="PF06182">
    <property type="entry name" value="ABC2_membrane_6"/>
    <property type="match status" value="1"/>
</dbReference>
<feature type="transmembrane region" description="Helical" evidence="2">
    <location>
        <begin position="248"/>
        <end position="271"/>
    </location>
</feature>
<comment type="caution">
    <text evidence="3">The sequence shown here is derived from an EMBL/GenBank/DDBJ whole genome shotgun (WGS) entry which is preliminary data.</text>
</comment>
<dbReference type="EMBL" id="BAAACX010000008">
    <property type="protein sequence ID" value="GAA0387959.1"/>
    <property type="molecule type" value="Genomic_DNA"/>
</dbReference>
<feature type="transmembrane region" description="Helical" evidence="2">
    <location>
        <begin position="162"/>
        <end position="182"/>
    </location>
</feature>
<feature type="transmembrane region" description="Helical" evidence="2">
    <location>
        <begin position="194"/>
        <end position="219"/>
    </location>
</feature>
<evidence type="ECO:0000313" key="4">
    <source>
        <dbReference type="Proteomes" id="UP001500340"/>
    </source>
</evidence>
<feature type="compositionally biased region" description="Polar residues" evidence="1">
    <location>
        <begin position="1"/>
        <end position="14"/>
    </location>
</feature>